<dbReference type="EMBL" id="AP023423">
    <property type="protein sequence ID" value="BCK88817.1"/>
    <property type="molecule type" value="Genomic_DNA"/>
</dbReference>
<dbReference type="AlphaFoldDB" id="A0AAN1XD16"/>
<name>A0AAN1XD16_9PROT</name>
<dbReference type="Proteomes" id="UP001320326">
    <property type="component" value="Chromosome"/>
</dbReference>
<evidence type="ECO:0000313" key="2">
    <source>
        <dbReference type="EMBL" id="BCK88817.1"/>
    </source>
</evidence>
<feature type="compositionally biased region" description="Polar residues" evidence="1">
    <location>
        <begin position="83"/>
        <end position="97"/>
    </location>
</feature>
<feature type="region of interest" description="Disordered" evidence="1">
    <location>
        <begin position="67"/>
        <end position="97"/>
    </location>
</feature>
<keyword evidence="3" id="KW-1185">Reference proteome</keyword>
<evidence type="ECO:0000313" key="3">
    <source>
        <dbReference type="Proteomes" id="UP001320326"/>
    </source>
</evidence>
<gene>
    <name evidence="2" type="ORF">MIZ01_2623</name>
</gene>
<reference evidence="2 3" key="1">
    <citation type="journal article" date="2022" name="Int. J. Syst. Evol. Microbiol.">
        <title>&lt;i&gt;Sideroxyarcus emersonii&lt;/i&gt; gen. nov. sp. nov., a neutrophilic, microaerobic iron- and thiosulfate-oxidizing bacterium isolated from iron-rich wetland sediment.</title>
        <authorList>
            <person name="Kato S."/>
            <person name="Itoh T."/>
            <person name="Iino T."/>
            <person name="Ohkuma M."/>
        </authorList>
    </citation>
    <scope>NUCLEOTIDE SEQUENCE [LARGE SCALE GENOMIC DNA]</scope>
    <source>
        <strain evidence="2 3">MIZ01</strain>
    </source>
</reference>
<dbReference type="KEGG" id="seme:MIZ01_2623"/>
<sequence length="97" mass="11193">MYEIATNQHRQEKGSDSEDTKKQIARRKQIGNQFASLLFIVAWGTQMKADFPSDSWAQTQVEKCNVRTNGDEQQPRSGKTGRQVVQYQPQLDNQYND</sequence>
<proteinExistence type="predicted"/>
<protein>
    <submittedName>
        <fullName evidence="2">Uncharacterized protein</fullName>
    </submittedName>
</protein>
<evidence type="ECO:0000256" key="1">
    <source>
        <dbReference type="SAM" id="MobiDB-lite"/>
    </source>
</evidence>
<accession>A0AAN1XD16</accession>
<feature type="region of interest" description="Disordered" evidence="1">
    <location>
        <begin position="1"/>
        <end position="26"/>
    </location>
</feature>
<feature type="compositionally biased region" description="Basic and acidic residues" evidence="1">
    <location>
        <begin position="9"/>
        <end position="22"/>
    </location>
</feature>
<organism evidence="2 3">
    <name type="scientific">Sideroxyarcus emersonii</name>
    <dbReference type="NCBI Taxonomy" id="2764705"/>
    <lineage>
        <taxon>Bacteria</taxon>
        <taxon>Pseudomonadati</taxon>
        <taxon>Pseudomonadota</taxon>
        <taxon>Betaproteobacteria</taxon>
        <taxon>Nitrosomonadales</taxon>
        <taxon>Gallionellaceae</taxon>
        <taxon>Sideroxyarcus</taxon>
    </lineage>
</organism>